<dbReference type="EMBL" id="JH668440">
    <property type="protein sequence ID" value="KAG6453254.1"/>
    <property type="molecule type" value="Genomic_DNA"/>
</dbReference>
<comment type="caution">
    <text evidence="1">The sequence shown here is derived from an EMBL/GenBank/DDBJ whole genome shotgun (WGS) entry which is preliminary data.</text>
</comment>
<accession>A0A921Z8L0</accession>
<gene>
    <name evidence="1" type="ORF">O3G_MSEX008045</name>
</gene>
<dbReference type="AlphaFoldDB" id="A0A921Z8L0"/>
<feature type="non-terminal residue" evidence="1">
    <location>
        <position position="1"/>
    </location>
</feature>
<sequence>FAKSHARTGEISRGRFGLAVTSLGDINYDGFG</sequence>
<name>A0A921Z8L0_MANSE</name>
<keyword evidence="2" id="KW-1185">Reference proteome</keyword>
<feature type="non-terminal residue" evidence="1">
    <location>
        <position position="32"/>
    </location>
</feature>
<organism evidence="1 2">
    <name type="scientific">Manduca sexta</name>
    <name type="common">Tobacco hawkmoth</name>
    <name type="synonym">Tobacco hornworm</name>
    <dbReference type="NCBI Taxonomy" id="7130"/>
    <lineage>
        <taxon>Eukaryota</taxon>
        <taxon>Metazoa</taxon>
        <taxon>Ecdysozoa</taxon>
        <taxon>Arthropoda</taxon>
        <taxon>Hexapoda</taxon>
        <taxon>Insecta</taxon>
        <taxon>Pterygota</taxon>
        <taxon>Neoptera</taxon>
        <taxon>Endopterygota</taxon>
        <taxon>Lepidoptera</taxon>
        <taxon>Glossata</taxon>
        <taxon>Ditrysia</taxon>
        <taxon>Bombycoidea</taxon>
        <taxon>Sphingidae</taxon>
        <taxon>Sphinginae</taxon>
        <taxon>Sphingini</taxon>
        <taxon>Manduca</taxon>
    </lineage>
</organism>
<evidence type="ECO:0000313" key="2">
    <source>
        <dbReference type="Proteomes" id="UP000791440"/>
    </source>
</evidence>
<protein>
    <submittedName>
        <fullName evidence="1">Uncharacterized protein</fullName>
    </submittedName>
</protein>
<dbReference type="Proteomes" id="UP000791440">
    <property type="component" value="Unassembled WGS sequence"/>
</dbReference>
<proteinExistence type="predicted"/>
<reference evidence="1" key="1">
    <citation type="journal article" date="2016" name="Insect Biochem. Mol. Biol.">
        <title>Multifaceted biological insights from a draft genome sequence of the tobacco hornworm moth, Manduca sexta.</title>
        <authorList>
            <person name="Kanost M.R."/>
            <person name="Arrese E.L."/>
            <person name="Cao X."/>
            <person name="Chen Y.R."/>
            <person name="Chellapilla S."/>
            <person name="Goldsmith M.R."/>
            <person name="Grosse-Wilde E."/>
            <person name="Heckel D.G."/>
            <person name="Herndon N."/>
            <person name="Jiang H."/>
            <person name="Papanicolaou A."/>
            <person name="Qu J."/>
            <person name="Soulages J.L."/>
            <person name="Vogel H."/>
            <person name="Walters J."/>
            <person name="Waterhouse R.M."/>
            <person name="Ahn S.J."/>
            <person name="Almeida F.C."/>
            <person name="An C."/>
            <person name="Aqrawi P."/>
            <person name="Bretschneider A."/>
            <person name="Bryant W.B."/>
            <person name="Bucks S."/>
            <person name="Chao H."/>
            <person name="Chevignon G."/>
            <person name="Christen J.M."/>
            <person name="Clarke D.F."/>
            <person name="Dittmer N.T."/>
            <person name="Ferguson L.C.F."/>
            <person name="Garavelou S."/>
            <person name="Gordon K.H.J."/>
            <person name="Gunaratna R.T."/>
            <person name="Han Y."/>
            <person name="Hauser F."/>
            <person name="He Y."/>
            <person name="Heidel-Fischer H."/>
            <person name="Hirsh A."/>
            <person name="Hu Y."/>
            <person name="Jiang H."/>
            <person name="Kalra D."/>
            <person name="Klinner C."/>
            <person name="Konig C."/>
            <person name="Kovar C."/>
            <person name="Kroll A.R."/>
            <person name="Kuwar S.S."/>
            <person name="Lee S.L."/>
            <person name="Lehman R."/>
            <person name="Li K."/>
            <person name="Li Z."/>
            <person name="Liang H."/>
            <person name="Lovelace S."/>
            <person name="Lu Z."/>
            <person name="Mansfield J.H."/>
            <person name="McCulloch K.J."/>
            <person name="Mathew T."/>
            <person name="Morton B."/>
            <person name="Muzny D.M."/>
            <person name="Neunemann D."/>
            <person name="Ongeri F."/>
            <person name="Pauchet Y."/>
            <person name="Pu L.L."/>
            <person name="Pyrousis I."/>
            <person name="Rao X.J."/>
            <person name="Redding A."/>
            <person name="Roesel C."/>
            <person name="Sanchez-Gracia A."/>
            <person name="Schaack S."/>
            <person name="Shukla A."/>
            <person name="Tetreau G."/>
            <person name="Wang Y."/>
            <person name="Xiong G.H."/>
            <person name="Traut W."/>
            <person name="Walsh T.K."/>
            <person name="Worley K.C."/>
            <person name="Wu D."/>
            <person name="Wu W."/>
            <person name="Wu Y.Q."/>
            <person name="Zhang X."/>
            <person name="Zou Z."/>
            <person name="Zucker H."/>
            <person name="Briscoe A.D."/>
            <person name="Burmester T."/>
            <person name="Clem R.J."/>
            <person name="Feyereisen R."/>
            <person name="Grimmelikhuijzen C.J.P."/>
            <person name="Hamodrakas S.J."/>
            <person name="Hansson B.S."/>
            <person name="Huguet E."/>
            <person name="Jermiin L.S."/>
            <person name="Lan Q."/>
            <person name="Lehman H.K."/>
            <person name="Lorenzen M."/>
            <person name="Merzendorfer H."/>
            <person name="Michalopoulos I."/>
            <person name="Morton D.B."/>
            <person name="Muthukrishnan S."/>
            <person name="Oakeshott J.G."/>
            <person name="Palmer W."/>
            <person name="Park Y."/>
            <person name="Passarelli A.L."/>
            <person name="Rozas J."/>
            <person name="Schwartz L.M."/>
            <person name="Smith W."/>
            <person name="Southgate A."/>
            <person name="Vilcinskas A."/>
            <person name="Vogt R."/>
            <person name="Wang P."/>
            <person name="Werren J."/>
            <person name="Yu X.Q."/>
            <person name="Zhou J.J."/>
            <person name="Brown S.J."/>
            <person name="Scherer S.E."/>
            <person name="Richards S."/>
            <person name="Blissard G.W."/>
        </authorList>
    </citation>
    <scope>NUCLEOTIDE SEQUENCE</scope>
</reference>
<reference evidence="1" key="2">
    <citation type="submission" date="2020-12" db="EMBL/GenBank/DDBJ databases">
        <authorList>
            <person name="Kanost M."/>
        </authorList>
    </citation>
    <scope>NUCLEOTIDE SEQUENCE</scope>
</reference>
<evidence type="ECO:0000313" key="1">
    <source>
        <dbReference type="EMBL" id="KAG6453254.1"/>
    </source>
</evidence>